<name>A0A016W8Z4_9BILA</name>
<evidence type="ECO:0000313" key="2">
    <source>
        <dbReference type="Proteomes" id="UP000024635"/>
    </source>
</evidence>
<keyword evidence="2" id="KW-1185">Reference proteome</keyword>
<evidence type="ECO:0000313" key="1">
    <source>
        <dbReference type="EMBL" id="EYC36075.1"/>
    </source>
</evidence>
<reference evidence="2" key="1">
    <citation type="journal article" date="2015" name="Nat. Genet.">
        <title>The genome and transcriptome of the zoonotic hookworm Ancylostoma ceylanicum identify infection-specific gene families.</title>
        <authorList>
            <person name="Schwarz E.M."/>
            <person name="Hu Y."/>
            <person name="Antoshechkin I."/>
            <person name="Miller M.M."/>
            <person name="Sternberg P.W."/>
            <person name="Aroian R.V."/>
        </authorList>
    </citation>
    <scope>NUCLEOTIDE SEQUENCE</scope>
    <source>
        <strain evidence="2">HY135</strain>
    </source>
</reference>
<comment type="caution">
    <text evidence="1">The sequence shown here is derived from an EMBL/GenBank/DDBJ whole genome shotgun (WGS) entry which is preliminary data.</text>
</comment>
<proteinExistence type="predicted"/>
<dbReference type="AlphaFoldDB" id="A0A016W8Z4"/>
<dbReference type="EMBL" id="JARK01000536">
    <property type="protein sequence ID" value="EYC36075.1"/>
    <property type="molecule type" value="Genomic_DNA"/>
</dbReference>
<sequence length="105" mass="12438">MRKKVKKFWNPTQEKILIRKSTAIVYCRHFYQSHAEYIIFAYSRIAILHSFSGIDRNIGCLLYSPHYDCVHNSIVAIRRRQPKRCTQRVHCLPGCHWVDYIVVGS</sequence>
<organism evidence="1 2">
    <name type="scientific">Ancylostoma ceylanicum</name>
    <dbReference type="NCBI Taxonomy" id="53326"/>
    <lineage>
        <taxon>Eukaryota</taxon>
        <taxon>Metazoa</taxon>
        <taxon>Ecdysozoa</taxon>
        <taxon>Nematoda</taxon>
        <taxon>Chromadorea</taxon>
        <taxon>Rhabditida</taxon>
        <taxon>Rhabditina</taxon>
        <taxon>Rhabditomorpha</taxon>
        <taxon>Strongyloidea</taxon>
        <taxon>Ancylostomatidae</taxon>
        <taxon>Ancylostomatinae</taxon>
        <taxon>Ancylostoma</taxon>
    </lineage>
</organism>
<accession>A0A016W8Z4</accession>
<dbReference type="Proteomes" id="UP000024635">
    <property type="component" value="Unassembled WGS sequence"/>
</dbReference>
<gene>
    <name evidence="1" type="primary">Acey_s0936.g3112</name>
    <name evidence="1" type="ORF">Y032_0936g3112</name>
</gene>
<protein>
    <submittedName>
        <fullName evidence="1">Uncharacterized protein</fullName>
    </submittedName>
</protein>